<keyword evidence="3" id="KW-1185">Reference proteome</keyword>
<dbReference type="Proteomes" id="UP000605361">
    <property type="component" value="Unassembled WGS sequence"/>
</dbReference>
<comment type="caution">
    <text evidence="2">The sequence shown here is derived from an EMBL/GenBank/DDBJ whole genome shotgun (WGS) entry which is preliminary data.</text>
</comment>
<dbReference type="EMBL" id="JADOGI010000097">
    <property type="protein sequence ID" value="MBF8189644.1"/>
    <property type="molecule type" value="Genomic_DNA"/>
</dbReference>
<dbReference type="NCBIfam" id="NF041216">
    <property type="entry name" value="CU044_2847_fam"/>
    <property type="match status" value="1"/>
</dbReference>
<dbReference type="AlphaFoldDB" id="A0A931AG59"/>
<dbReference type="Pfam" id="PF19493">
    <property type="entry name" value="Trypco1"/>
    <property type="match status" value="1"/>
</dbReference>
<reference evidence="2" key="1">
    <citation type="submission" date="2020-11" db="EMBL/GenBank/DDBJ databases">
        <title>Whole-genome analyses of Nonomuraea sp. K274.</title>
        <authorList>
            <person name="Veyisoglu A."/>
        </authorList>
    </citation>
    <scope>NUCLEOTIDE SEQUENCE</scope>
    <source>
        <strain evidence="2">K274</strain>
    </source>
</reference>
<organism evidence="2 3">
    <name type="scientific">Nonomuraea cypriaca</name>
    <dbReference type="NCBI Taxonomy" id="1187855"/>
    <lineage>
        <taxon>Bacteria</taxon>
        <taxon>Bacillati</taxon>
        <taxon>Actinomycetota</taxon>
        <taxon>Actinomycetes</taxon>
        <taxon>Streptosporangiales</taxon>
        <taxon>Streptosporangiaceae</taxon>
        <taxon>Nonomuraea</taxon>
    </lineage>
</organism>
<dbReference type="RefSeq" id="WP_195898574.1">
    <property type="nucleotide sequence ID" value="NZ_JADOGI010000097.1"/>
</dbReference>
<dbReference type="InterPro" id="IPR045794">
    <property type="entry name" value="Trypco1"/>
</dbReference>
<name>A0A931AG59_9ACTN</name>
<evidence type="ECO:0000259" key="1">
    <source>
        <dbReference type="Pfam" id="PF19493"/>
    </source>
</evidence>
<proteinExistence type="predicted"/>
<sequence length="109" mass="11595">MSYYLRMPVDGAEPVVIEVTAEEDGMVRAARPGTVIDRIDESVQAAVERLRPAVTAVAETFARLPMGPKEVSVEFAVKFTAEAGAVIASTAAEGSFQVTVTWERPTPAG</sequence>
<feature type="domain" description="Trypsin-co-occurring" evidence="1">
    <location>
        <begin position="8"/>
        <end position="104"/>
    </location>
</feature>
<evidence type="ECO:0000313" key="2">
    <source>
        <dbReference type="EMBL" id="MBF8189644.1"/>
    </source>
</evidence>
<gene>
    <name evidence="2" type="ORF">ITP53_28705</name>
</gene>
<accession>A0A931AG59</accession>
<evidence type="ECO:0000313" key="3">
    <source>
        <dbReference type="Proteomes" id="UP000605361"/>
    </source>
</evidence>
<protein>
    <recommendedName>
        <fullName evidence="1">Trypsin-co-occurring domain-containing protein</fullName>
    </recommendedName>
</protein>